<feature type="region of interest" description="Disordered" evidence="1">
    <location>
        <begin position="78"/>
        <end position="102"/>
    </location>
</feature>
<dbReference type="Gene3D" id="3.40.50.300">
    <property type="entry name" value="P-loop containing nucleotide triphosphate hydrolases"/>
    <property type="match status" value="1"/>
</dbReference>
<evidence type="ECO:0000256" key="1">
    <source>
        <dbReference type="SAM" id="MobiDB-lite"/>
    </source>
</evidence>
<evidence type="ECO:0000259" key="2">
    <source>
        <dbReference type="Pfam" id="PF00931"/>
    </source>
</evidence>
<dbReference type="PANTHER" id="PTHR19338">
    <property type="entry name" value="TRANSLOCASE OF INNER MITOCHONDRIAL MEMBRANE 13 HOMOLOG"/>
    <property type="match status" value="1"/>
</dbReference>
<dbReference type="Pfam" id="PF00931">
    <property type="entry name" value="NB-ARC"/>
    <property type="match status" value="1"/>
</dbReference>
<dbReference type="PRINTS" id="PR00364">
    <property type="entry name" value="DISEASERSIST"/>
</dbReference>
<reference evidence="4" key="1">
    <citation type="journal article" date="2013" name="Nature">
        <title>Draft genome of the wheat A-genome progenitor Triticum urartu.</title>
        <authorList>
            <person name="Ling H.Q."/>
            <person name="Zhao S."/>
            <person name="Liu D."/>
            <person name="Wang J."/>
            <person name="Sun H."/>
            <person name="Zhang C."/>
            <person name="Fan H."/>
            <person name="Li D."/>
            <person name="Dong L."/>
            <person name="Tao Y."/>
            <person name="Gao C."/>
            <person name="Wu H."/>
            <person name="Li Y."/>
            <person name="Cui Y."/>
            <person name="Guo X."/>
            <person name="Zheng S."/>
            <person name="Wang B."/>
            <person name="Yu K."/>
            <person name="Liang Q."/>
            <person name="Yang W."/>
            <person name="Lou X."/>
            <person name="Chen J."/>
            <person name="Feng M."/>
            <person name="Jian J."/>
            <person name="Zhang X."/>
            <person name="Luo G."/>
            <person name="Jiang Y."/>
            <person name="Liu J."/>
            <person name="Wang Z."/>
            <person name="Sha Y."/>
            <person name="Zhang B."/>
            <person name="Wu H."/>
            <person name="Tang D."/>
            <person name="Shen Q."/>
            <person name="Xue P."/>
            <person name="Zou S."/>
            <person name="Wang X."/>
            <person name="Liu X."/>
            <person name="Wang F."/>
            <person name="Yang Y."/>
            <person name="An X."/>
            <person name="Dong Z."/>
            <person name="Zhang K."/>
            <person name="Zhang X."/>
            <person name="Luo M.C."/>
            <person name="Dvorak J."/>
            <person name="Tong Y."/>
            <person name="Wang J."/>
            <person name="Yang H."/>
            <person name="Li Z."/>
            <person name="Wang D."/>
            <person name="Zhang A."/>
            <person name="Wang J."/>
        </authorList>
    </citation>
    <scope>NUCLEOTIDE SEQUENCE</scope>
    <source>
        <strain evidence="4">cv. G1812</strain>
    </source>
</reference>
<dbReference type="Proteomes" id="UP000015106">
    <property type="component" value="Chromosome 6"/>
</dbReference>
<dbReference type="EnsemblPlants" id="TuG1812G0600004349.01.T02">
    <property type="protein sequence ID" value="TuG1812G0600004349.01.T02"/>
    <property type="gene ID" value="TuG1812G0600004349.01"/>
</dbReference>
<evidence type="ECO:0000313" key="4">
    <source>
        <dbReference type="Proteomes" id="UP000015106"/>
    </source>
</evidence>
<dbReference type="GO" id="GO:0043531">
    <property type="term" value="F:ADP binding"/>
    <property type="evidence" value="ECO:0007669"/>
    <property type="project" value="InterPro"/>
</dbReference>
<protein>
    <recommendedName>
        <fullName evidence="2">NB-ARC domain-containing protein</fullName>
    </recommendedName>
</protein>
<reference evidence="3" key="3">
    <citation type="submission" date="2022-06" db="UniProtKB">
        <authorList>
            <consortium name="EnsemblPlants"/>
        </authorList>
    </citation>
    <scope>IDENTIFICATION</scope>
</reference>
<sequence length="381" mass="42823">MYIHFFILHPRTSLIASVSFPLRRVAPWIRSAVGAHGFEAAAAATWPSPRSVVPLLCQPPLLFPGRCLRRPRHRGAARAKVACGSKQGREGGGRGRGCSDRRAGAALPPWRAMPRICESSHGVTYPSKPASSSSKLPNIAENEIQEDQSNADVDGNITVQKRFTRTYTMTGVLDEFQLIGREKEKSDIIELIGEQARTHQFQVIVVWGMGGLGKTTLIKNVFQSKEVNGLFEKYAFVTVLRPFKLEELLRSLALQLDASKGSMDFVGDTQKNIALMGVAELIEVLQRRSQGKRCLIVLDDLSSMTEWDKISPCLHGMENLVMVITTRREDIAKHCCKKPECIRLLTVLKKRMQVTYSQERYLRMVLLIWLSNILHWSNQQN</sequence>
<proteinExistence type="predicted"/>
<feature type="compositionally biased region" description="Basic and acidic residues" evidence="1">
    <location>
        <begin position="87"/>
        <end position="102"/>
    </location>
</feature>
<dbReference type="InterPro" id="IPR002182">
    <property type="entry name" value="NB-ARC"/>
</dbReference>
<organism evidence="3 4">
    <name type="scientific">Triticum urartu</name>
    <name type="common">Red wild einkorn</name>
    <name type="synonym">Crithodium urartu</name>
    <dbReference type="NCBI Taxonomy" id="4572"/>
    <lineage>
        <taxon>Eukaryota</taxon>
        <taxon>Viridiplantae</taxon>
        <taxon>Streptophyta</taxon>
        <taxon>Embryophyta</taxon>
        <taxon>Tracheophyta</taxon>
        <taxon>Spermatophyta</taxon>
        <taxon>Magnoliopsida</taxon>
        <taxon>Liliopsida</taxon>
        <taxon>Poales</taxon>
        <taxon>Poaceae</taxon>
        <taxon>BOP clade</taxon>
        <taxon>Pooideae</taxon>
        <taxon>Triticodae</taxon>
        <taxon>Triticeae</taxon>
        <taxon>Triticinae</taxon>
        <taxon>Triticum</taxon>
    </lineage>
</organism>
<dbReference type="SUPFAM" id="SSF52540">
    <property type="entry name" value="P-loop containing nucleoside triphosphate hydrolases"/>
    <property type="match status" value="1"/>
</dbReference>
<keyword evidence="4" id="KW-1185">Reference proteome</keyword>
<dbReference type="InterPro" id="IPR027417">
    <property type="entry name" value="P-loop_NTPase"/>
</dbReference>
<evidence type="ECO:0000313" key="3">
    <source>
        <dbReference type="EnsemblPlants" id="TuG1812G0600004349.01.T02"/>
    </source>
</evidence>
<name>A0A8R7QX19_TRIUA</name>
<dbReference type="Gramene" id="TuG1812G0600004349.01.T02">
    <property type="protein sequence ID" value="TuG1812G0600004349.01.T02"/>
    <property type="gene ID" value="TuG1812G0600004349.01"/>
</dbReference>
<dbReference type="PANTHER" id="PTHR19338:SF56">
    <property type="entry name" value="DISEASE RESISTANCE PROTEIN RPM1"/>
    <property type="match status" value="1"/>
</dbReference>
<reference evidence="3" key="2">
    <citation type="submission" date="2018-03" db="EMBL/GenBank/DDBJ databases">
        <title>The Triticum urartu genome reveals the dynamic nature of wheat genome evolution.</title>
        <authorList>
            <person name="Ling H."/>
            <person name="Ma B."/>
            <person name="Shi X."/>
            <person name="Liu H."/>
            <person name="Dong L."/>
            <person name="Sun H."/>
            <person name="Cao Y."/>
            <person name="Gao Q."/>
            <person name="Zheng S."/>
            <person name="Li Y."/>
            <person name="Yu Y."/>
            <person name="Du H."/>
            <person name="Qi M."/>
            <person name="Li Y."/>
            <person name="Yu H."/>
            <person name="Cui Y."/>
            <person name="Wang N."/>
            <person name="Chen C."/>
            <person name="Wu H."/>
            <person name="Zhao Y."/>
            <person name="Zhang J."/>
            <person name="Li Y."/>
            <person name="Zhou W."/>
            <person name="Zhang B."/>
            <person name="Hu W."/>
            <person name="Eijk M."/>
            <person name="Tang J."/>
            <person name="Witsenboer H."/>
            <person name="Zhao S."/>
            <person name="Li Z."/>
            <person name="Zhang A."/>
            <person name="Wang D."/>
            <person name="Liang C."/>
        </authorList>
    </citation>
    <scope>NUCLEOTIDE SEQUENCE [LARGE SCALE GENOMIC DNA]</scope>
    <source>
        <strain evidence="3">cv. G1812</strain>
    </source>
</reference>
<accession>A0A8R7QX19</accession>
<feature type="domain" description="NB-ARC" evidence="2">
    <location>
        <begin position="191"/>
        <end position="338"/>
    </location>
</feature>
<dbReference type="AlphaFoldDB" id="A0A8R7QX19"/>